<accession>A0AA39H8N2</accession>
<keyword evidence="3" id="KW-1185">Reference proteome</keyword>
<feature type="transmembrane region" description="Helical" evidence="1">
    <location>
        <begin position="88"/>
        <end position="107"/>
    </location>
</feature>
<dbReference type="EMBL" id="JAUCMV010000004">
    <property type="protein sequence ID" value="KAK0401286.1"/>
    <property type="molecule type" value="Genomic_DNA"/>
</dbReference>
<evidence type="ECO:0000313" key="2">
    <source>
        <dbReference type="EMBL" id="KAK0401286.1"/>
    </source>
</evidence>
<dbReference type="AlphaFoldDB" id="A0AA39H8N2"/>
<evidence type="ECO:0000313" key="3">
    <source>
        <dbReference type="Proteomes" id="UP001175271"/>
    </source>
</evidence>
<feature type="transmembrane region" description="Helical" evidence="1">
    <location>
        <begin position="171"/>
        <end position="196"/>
    </location>
</feature>
<reference evidence="2" key="1">
    <citation type="submission" date="2023-06" db="EMBL/GenBank/DDBJ databases">
        <title>Genomic analysis of the entomopathogenic nematode Steinernema hermaphroditum.</title>
        <authorList>
            <person name="Schwarz E.M."/>
            <person name="Heppert J.K."/>
            <person name="Baniya A."/>
            <person name="Schwartz H.T."/>
            <person name="Tan C.-H."/>
            <person name="Antoshechkin I."/>
            <person name="Sternberg P.W."/>
            <person name="Goodrich-Blair H."/>
            <person name="Dillman A.R."/>
        </authorList>
    </citation>
    <scope>NUCLEOTIDE SEQUENCE</scope>
    <source>
        <strain evidence="2">PS9179</strain>
        <tissue evidence="2">Whole animal</tissue>
    </source>
</reference>
<keyword evidence="1" id="KW-1133">Transmembrane helix</keyword>
<feature type="transmembrane region" description="Helical" evidence="1">
    <location>
        <begin position="44"/>
        <end position="68"/>
    </location>
</feature>
<dbReference type="Pfam" id="PF10321">
    <property type="entry name" value="7TM_GPCR_Srt"/>
    <property type="match status" value="1"/>
</dbReference>
<dbReference type="PANTHER" id="PTHR23021">
    <property type="entry name" value="SERPENTINE RECEPTOR, CLASS T"/>
    <property type="match status" value="1"/>
</dbReference>
<feature type="transmembrane region" description="Helical" evidence="1">
    <location>
        <begin position="6"/>
        <end position="32"/>
    </location>
</feature>
<keyword evidence="1" id="KW-0472">Membrane</keyword>
<keyword evidence="1" id="KW-0812">Transmembrane</keyword>
<organism evidence="2 3">
    <name type="scientific">Steinernema hermaphroditum</name>
    <dbReference type="NCBI Taxonomy" id="289476"/>
    <lineage>
        <taxon>Eukaryota</taxon>
        <taxon>Metazoa</taxon>
        <taxon>Ecdysozoa</taxon>
        <taxon>Nematoda</taxon>
        <taxon>Chromadorea</taxon>
        <taxon>Rhabditida</taxon>
        <taxon>Tylenchina</taxon>
        <taxon>Panagrolaimomorpha</taxon>
        <taxon>Strongyloidoidea</taxon>
        <taxon>Steinernematidae</taxon>
        <taxon>Steinernema</taxon>
    </lineage>
</organism>
<dbReference type="InterPro" id="IPR019425">
    <property type="entry name" value="7TM_GPCR_serpentine_rcpt_Srt"/>
</dbReference>
<feature type="transmembrane region" description="Helical" evidence="1">
    <location>
        <begin position="208"/>
        <end position="231"/>
    </location>
</feature>
<evidence type="ECO:0000256" key="1">
    <source>
        <dbReference type="SAM" id="Phobius"/>
    </source>
</evidence>
<sequence length="296" mass="33268">MTIDNLFIGCIYIVLNGVVLPFYIALTTMFAIRSPYRNSMCFRIMFWLGVMECVQMVAGIQAGFLTLVDTANHNIFERIGGALNCMVLFARPLFLLVLAVNRLVTIIEFRIPFSIGDRFFKVLLITVHILALWHFCYRLTDIGKADYSLKYDLFRPPRAIPGTLNMAFRNISVGIDIVAVIATSVIDLCIFLFVVVARKAASLRATDVPILFQAVLTLGHVLVVKCGSANIYSSLLSDRLTNIAFIIWLNMISISNPVFYLLFVRSIRNGFVDFVGHARKRHFGVGVVWSTAEDHS</sequence>
<comment type="caution">
    <text evidence="2">The sequence shown here is derived from an EMBL/GenBank/DDBJ whole genome shotgun (WGS) entry which is preliminary data.</text>
</comment>
<feature type="transmembrane region" description="Helical" evidence="1">
    <location>
        <begin position="243"/>
        <end position="263"/>
    </location>
</feature>
<name>A0AA39H8N2_9BILA</name>
<proteinExistence type="predicted"/>
<protein>
    <submittedName>
        <fullName evidence="2">Uncharacterized protein</fullName>
    </submittedName>
</protein>
<gene>
    <name evidence="2" type="ORF">QR680_015690</name>
</gene>
<feature type="transmembrane region" description="Helical" evidence="1">
    <location>
        <begin position="119"/>
        <end position="140"/>
    </location>
</feature>
<dbReference type="Proteomes" id="UP001175271">
    <property type="component" value="Unassembled WGS sequence"/>
</dbReference>
<dbReference type="PANTHER" id="PTHR23021:SF11">
    <property type="entry name" value="SERPENTINE RECEPTOR, CLASS T"/>
    <property type="match status" value="1"/>
</dbReference>